<evidence type="ECO:0000313" key="2">
    <source>
        <dbReference type="Proteomes" id="UP000283895"/>
    </source>
</evidence>
<sequence length="94" mass="10870">MGGGAWIKRQGRKEEKRKSKIVMCEIHYYKCTNCGRRWEAHRKLASCEDFDPEARCPGNLVMYVGVARRPEKGECEECKNVREVLECLADGDEM</sequence>
<keyword evidence="2" id="KW-1185">Reference proteome</keyword>
<dbReference type="Proteomes" id="UP000283895">
    <property type="component" value="Unassembled WGS sequence"/>
</dbReference>
<dbReference type="AlphaFoldDB" id="A0A423VEA6"/>
<accession>A0A423VEA6</accession>
<dbReference type="OrthoDB" id="4827687at2759"/>
<organism evidence="1 2">
    <name type="scientific">Cytospora schulzeri</name>
    <dbReference type="NCBI Taxonomy" id="448051"/>
    <lineage>
        <taxon>Eukaryota</taxon>
        <taxon>Fungi</taxon>
        <taxon>Dikarya</taxon>
        <taxon>Ascomycota</taxon>
        <taxon>Pezizomycotina</taxon>
        <taxon>Sordariomycetes</taxon>
        <taxon>Sordariomycetidae</taxon>
        <taxon>Diaporthales</taxon>
        <taxon>Cytosporaceae</taxon>
        <taxon>Cytospora</taxon>
    </lineage>
</organism>
<protein>
    <submittedName>
        <fullName evidence="1">Uncharacterized protein</fullName>
    </submittedName>
</protein>
<proteinExistence type="predicted"/>
<reference evidence="1 2" key="1">
    <citation type="submission" date="2015-09" db="EMBL/GenBank/DDBJ databases">
        <title>Host preference determinants of Valsa canker pathogens revealed by comparative genomics.</title>
        <authorList>
            <person name="Yin Z."/>
            <person name="Huang L."/>
        </authorList>
    </citation>
    <scope>NUCLEOTIDE SEQUENCE [LARGE SCALE GENOMIC DNA]</scope>
    <source>
        <strain evidence="1 2">03-1</strain>
    </source>
</reference>
<evidence type="ECO:0000313" key="1">
    <source>
        <dbReference type="EMBL" id="ROV89339.1"/>
    </source>
</evidence>
<name>A0A423VEA6_9PEZI</name>
<gene>
    <name evidence="1" type="ORF">VMCG_09642</name>
</gene>
<comment type="caution">
    <text evidence="1">The sequence shown here is derived from an EMBL/GenBank/DDBJ whole genome shotgun (WGS) entry which is preliminary data.</text>
</comment>
<dbReference type="EMBL" id="LKEA01000071">
    <property type="protein sequence ID" value="ROV89339.1"/>
    <property type="molecule type" value="Genomic_DNA"/>
</dbReference>